<dbReference type="RefSeq" id="WP_132866883.1">
    <property type="nucleotide sequence ID" value="NZ_JTJC03000002.1"/>
</dbReference>
<dbReference type="Pfam" id="PF09604">
    <property type="entry name" value="Potass_KdpF"/>
    <property type="match status" value="1"/>
</dbReference>
<gene>
    <name evidence="2" type="ORF">QH73_0010125</name>
</gene>
<evidence type="ECO:0000313" key="2">
    <source>
        <dbReference type="EMBL" id="NHC35011.1"/>
    </source>
</evidence>
<evidence type="ECO:0000256" key="1">
    <source>
        <dbReference type="SAM" id="Phobius"/>
    </source>
</evidence>
<evidence type="ECO:0000313" key="3">
    <source>
        <dbReference type="Proteomes" id="UP000031532"/>
    </source>
</evidence>
<accession>A0A9X5I4L0</accession>
<dbReference type="GO" id="GO:0005886">
    <property type="term" value="C:plasma membrane"/>
    <property type="evidence" value="ECO:0007669"/>
    <property type="project" value="InterPro"/>
</dbReference>
<dbReference type="Proteomes" id="UP000031532">
    <property type="component" value="Unassembled WGS sequence"/>
</dbReference>
<sequence>MKRQTKLNQLPTTNYQLSTTNLSFRHKLPLVIFLVLSLNVILAPIVYAATDGTWQRTQAYALGILGFVTLGLVVYLFDVVFRPERY</sequence>
<feature type="transmembrane region" description="Helical" evidence="1">
    <location>
        <begin position="59"/>
        <end position="81"/>
    </location>
</feature>
<keyword evidence="3" id="KW-1185">Reference proteome</keyword>
<organism evidence="2 3">
    <name type="scientific">Scytonema millei VB511283</name>
    <dbReference type="NCBI Taxonomy" id="1245923"/>
    <lineage>
        <taxon>Bacteria</taxon>
        <taxon>Bacillati</taxon>
        <taxon>Cyanobacteriota</taxon>
        <taxon>Cyanophyceae</taxon>
        <taxon>Nostocales</taxon>
        <taxon>Scytonemataceae</taxon>
        <taxon>Scytonema</taxon>
    </lineage>
</organism>
<dbReference type="AlphaFoldDB" id="A0A9X5I4L0"/>
<dbReference type="OrthoDB" id="427758at2"/>
<proteinExistence type="predicted"/>
<name>A0A9X5I4L0_9CYAN</name>
<keyword evidence="1" id="KW-1133">Transmembrane helix</keyword>
<dbReference type="GO" id="GO:0008556">
    <property type="term" value="F:P-type potassium transmembrane transporter activity"/>
    <property type="evidence" value="ECO:0007669"/>
    <property type="project" value="InterPro"/>
</dbReference>
<dbReference type="InterPro" id="IPR011726">
    <property type="entry name" value="KdpF"/>
</dbReference>
<reference evidence="2 3" key="1">
    <citation type="journal article" date="2015" name="Genome Announc.">
        <title>Draft Genome Sequence of the Terrestrial Cyanobacterium Scytonema millei VB511283, Isolated from Eastern India.</title>
        <authorList>
            <person name="Sen D."/>
            <person name="Chandrababunaidu M.M."/>
            <person name="Singh D."/>
            <person name="Sanghi N."/>
            <person name="Ghorai A."/>
            <person name="Mishra G.P."/>
            <person name="Madduluri M."/>
            <person name="Adhikary S.P."/>
            <person name="Tripathy S."/>
        </authorList>
    </citation>
    <scope>NUCLEOTIDE SEQUENCE [LARGE SCALE GENOMIC DNA]</scope>
    <source>
        <strain evidence="2 3">VB511283</strain>
    </source>
</reference>
<feature type="transmembrane region" description="Helical" evidence="1">
    <location>
        <begin position="28"/>
        <end position="47"/>
    </location>
</feature>
<dbReference type="EMBL" id="JTJC03000002">
    <property type="protein sequence ID" value="NHC35011.1"/>
    <property type="molecule type" value="Genomic_DNA"/>
</dbReference>
<comment type="caution">
    <text evidence="2">The sequence shown here is derived from an EMBL/GenBank/DDBJ whole genome shotgun (WGS) entry which is preliminary data.</text>
</comment>
<keyword evidence="1" id="KW-0472">Membrane</keyword>
<protein>
    <submittedName>
        <fullName evidence="2">Potassium-transporting ATPase subunit F</fullName>
    </submittedName>
</protein>
<keyword evidence="1" id="KW-0812">Transmembrane</keyword>